<dbReference type="AlphaFoldDB" id="A0A835ELY4"/>
<dbReference type="EMBL" id="JACEFO010001910">
    <property type="protein sequence ID" value="KAF8694290.1"/>
    <property type="molecule type" value="Genomic_DNA"/>
</dbReference>
<keyword evidence="3" id="KW-1185">Reference proteome</keyword>
<dbReference type="PANTHER" id="PTHR33463:SF200">
    <property type="entry name" value="NB-ARC DOMAIN-CONTAINING PROTEIN"/>
    <property type="match status" value="1"/>
</dbReference>
<dbReference type="InterPro" id="IPR032675">
    <property type="entry name" value="LRR_dom_sf"/>
</dbReference>
<dbReference type="InterPro" id="IPR050905">
    <property type="entry name" value="Plant_NBS-LRR"/>
</dbReference>
<dbReference type="PANTHER" id="PTHR33463">
    <property type="entry name" value="NB-ARC DOMAIN-CONTAINING PROTEIN-RELATED"/>
    <property type="match status" value="1"/>
</dbReference>
<comment type="caution">
    <text evidence="2">The sequence shown here is derived from an EMBL/GenBank/DDBJ whole genome shotgun (WGS) entry which is preliminary data.</text>
</comment>
<name>A0A835ELY4_9POAL</name>
<dbReference type="OrthoDB" id="614998at2759"/>
<dbReference type="InterPro" id="IPR057135">
    <property type="entry name" value="At4g27190-like_LRR"/>
</dbReference>
<organism evidence="2 3">
    <name type="scientific">Digitaria exilis</name>
    <dbReference type="NCBI Taxonomy" id="1010633"/>
    <lineage>
        <taxon>Eukaryota</taxon>
        <taxon>Viridiplantae</taxon>
        <taxon>Streptophyta</taxon>
        <taxon>Embryophyta</taxon>
        <taxon>Tracheophyta</taxon>
        <taxon>Spermatophyta</taxon>
        <taxon>Magnoliopsida</taxon>
        <taxon>Liliopsida</taxon>
        <taxon>Poales</taxon>
        <taxon>Poaceae</taxon>
        <taxon>PACMAD clade</taxon>
        <taxon>Panicoideae</taxon>
        <taxon>Panicodae</taxon>
        <taxon>Paniceae</taxon>
        <taxon>Anthephorinae</taxon>
        <taxon>Digitaria</taxon>
    </lineage>
</organism>
<evidence type="ECO:0000313" key="2">
    <source>
        <dbReference type="EMBL" id="KAF8694290.1"/>
    </source>
</evidence>
<dbReference type="Pfam" id="PF23247">
    <property type="entry name" value="LRR_RPS2"/>
    <property type="match status" value="1"/>
</dbReference>
<dbReference type="PROSITE" id="PS51450">
    <property type="entry name" value="LRR"/>
    <property type="match status" value="1"/>
</dbReference>
<gene>
    <name evidence="2" type="ORF">HU200_038430</name>
</gene>
<dbReference type="Proteomes" id="UP000636709">
    <property type="component" value="Unassembled WGS sequence"/>
</dbReference>
<sequence length="1081" mass="122490">MLPVCGPRPRTAVPWLSCSVARRRWSHDWLTTLTGTADVKSAAQEIVKYLENTRKTSIYFDGWHGLGASAVLRAIAEHPPPSLWDKFDKIIHIDCSRWTSRRALQRAIADKLKLTQQVASDFDNQDEEDDFSGVDQSSRAEIGSVARVIVVSLVQYSCLVIFHNGNDGIVDLLSCGIPQVDLMGTKLLWTFRGRLRLGFWKTRQVWSSSNHDYIEGDSPVSWTSVLEEEAREIALYMHELGLGVTPEIATECCLYLLSLNYRHGGIIDYNWATHACSYWVCDGIVEGGQDNQAWELAHALRHQIRLEDYSSNTVPTFAFKLDASKKHWISIANSNFDKVPPGTTSLFFATPLQKKAIPVPNDRFHEADQLRVLKLCRCTFSFSLPPFHCCRNLRFLGLDSCMDEDQQGEEEAGARAVETFQRLWVLDVSHTNWELGFPLETEESLATDIREVHINKGRIWRRNLLWRRLPNLRNLRVVEPTSSWETGRQDEFSDMVNLELLDLSGNNSIKVLPSLSGATNLKALVLDGCVGLEHVGPQGLPPSLESFCFSSGLGKGDQNKGKISRISLAGCARLADFRLHGSLPNLEELDLSHTAVKMLDLKHEAAVQNLQKIFLQGCEQLHSISWPETWLQRYRKVGHRIRLLCIDTRAGREVSKKPSSCDALMVCQGDGEEYCRAFVATADMRFLQSLEFLYETTKLKLNLYFSSTIKEDRTSCSTGRLVAGLPLPKSMPYHDVDADQQIMTLTDGSSGASATMPFQPLEVHAEIGEGISDVPNTVSAQGRRAITFVMNRVESLRVHDSSSITNVGPAHVFMSRGVGNAIVTHLTNDGPAQVFMSRGVGNAIVMYHLKWCCVERCPKLETVFAINYDDANFPALETFWAAHLLMARSIWSRPTRPWYQNGQVSFKALRAIHLHFCPRLIYVLMMSSNFQLSNQLETLHILCCGNLTHVFPVEDEFQEKIAASNEKPWEPWKSRKGMLAFPYLRHLYLHELPNLQLICEAKMFAPDLETIYIRGCWSLRRLPATDAHRRQDGRPVAVDCEKEWWDNLEWDGMEHGHHPSLFQLRHSKYSKKRNLRGTVLR</sequence>
<proteinExistence type="predicted"/>
<feature type="domain" description="Disease resistance protein At4g27190-like leucine-rich repeats" evidence="1">
    <location>
        <begin position="898"/>
        <end position="1022"/>
    </location>
</feature>
<evidence type="ECO:0000259" key="1">
    <source>
        <dbReference type="Pfam" id="PF23247"/>
    </source>
</evidence>
<protein>
    <recommendedName>
        <fullName evidence="1">Disease resistance protein At4g27190-like leucine-rich repeats domain-containing protein</fullName>
    </recommendedName>
</protein>
<dbReference type="SUPFAM" id="SSF52058">
    <property type="entry name" value="L domain-like"/>
    <property type="match status" value="2"/>
</dbReference>
<reference evidence="2" key="1">
    <citation type="submission" date="2020-07" db="EMBL/GenBank/DDBJ databases">
        <title>Genome sequence and genetic diversity analysis of an under-domesticated orphan crop, white fonio (Digitaria exilis).</title>
        <authorList>
            <person name="Bennetzen J.L."/>
            <person name="Chen S."/>
            <person name="Ma X."/>
            <person name="Wang X."/>
            <person name="Yssel A.E.J."/>
            <person name="Chaluvadi S.R."/>
            <person name="Johnson M."/>
            <person name="Gangashetty P."/>
            <person name="Hamidou F."/>
            <person name="Sanogo M.D."/>
            <person name="Zwaenepoel A."/>
            <person name="Wallace J."/>
            <person name="Van De Peer Y."/>
            <person name="Van Deynze A."/>
        </authorList>
    </citation>
    <scope>NUCLEOTIDE SEQUENCE</scope>
    <source>
        <tissue evidence="2">Leaves</tissue>
    </source>
</reference>
<dbReference type="Gene3D" id="3.80.10.10">
    <property type="entry name" value="Ribonuclease Inhibitor"/>
    <property type="match status" value="2"/>
</dbReference>
<dbReference type="InterPro" id="IPR001611">
    <property type="entry name" value="Leu-rich_rpt"/>
</dbReference>
<evidence type="ECO:0000313" key="3">
    <source>
        <dbReference type="Proteomes" id="UP000636709"/>
    </source>
</evidence>
<accession>A0A835ELY4</accession>